<keyword evidence="2" id="KW-1185">Reference proteome</keyword>
<dbReference type="EMBL" id="CP072800">
    <property type="protein sequence ID" value="QTR48900.1"/>
    <property type="molecule type" value="Genomic_DNA"/>
</dbReference>
<organism evidence="1 2">
    <name type="scientific">Candidatus Thiothrix anitrata</name>
    <dbReference type="NCBI Taxonomy" id="2823902"/>
    <lineage>
        <taxon>Bacteria</taxon>
        <taxon>Pseudomonadati</taxon>
        <taxon>Pseudomonadota</taxon>
        <taxon>Gammaproteobacteria</taxon>
        <taxon>Thiotrichales</taxon>
        <taxon>Thiotrichaceae</taxon>
        <taxon>Thiothrix</taxon>
    </lineage>
</organism>
<evidence type="ECO:0000313" key="2">
    <source>
        <dbReference type="Proteomes" id="UP000672027"/>
    </source>
</evidence>
<reference evidence="1 2" key="1">
    <citation type="submission" date="2021-04" db="EMBL/GenBank/DDBJ databases">
        <title>Genomics, taxonomy and metabolism of representatives of sulfur bacteria of the genus Thiothrix: Thiothrix fructosivorans QT, Thiothrix unzii A1T and three new species, Thiothrix subterranea sp. nov., Thiothrix litoralis sp. nov. and 'Candidatus Thiothrix anitrata' sp. nov.</title>
        <authorList>
            <person name="Ravin N.V."/>
            <person name="Smolyakov D."/>
            <person name="Rudenko T.S."/>
            <person name="Mardanov A.V."/>
            <person name="Beletsky A.V."/>
            <person name="Markov N.D."/>
            <person name="Fomenkov A.I."/>
            <person name="Roberts R.J."/>
            <person name="Karnachuk O.V."/>
            <person name="Novikov A."/>
            <person name="Grabovich M.Y."/>
        </authorList>
    </citation>
    <scope>NUCLEOTIDE SEQUENCE [LARGE SCALE GENOMIC DNA]</scope>
    <source>
        <strain evidence="1 2">A52</strain>
    </source>
</reference>
<sequence length="71" mass="8054">MHSIAIRELRNNPSLQAWCNGDISLGKMAELLKMDKRDLRHLLSLMNLPMIDYPADEVSAEIDFLLQDATA</sequence>
<accession>A0ABX7X6T8</accession>
<dbReference type="Proteomes" id="UP000672027">
    <property type="component" value="Chromosome"/>
</dbReference>
<proteinExistence type="predicted"/>
<evidence type="ECO:0000313" key="1">
    <source>
        <dbReference type="EMBL" id="QTR48900.1"/>
    </source>
</evidence>
<gene>
    <name evidence="1" type="ORF">J8380_11480</name>
</gene>
<dbReference type="RefSeq" id="WP_210225770.1">
    <property type="nucleotide sequence ID" value="NZ_CP072800.1"/>
</dbReference>
<dbReference type="InterPro" id="IPR005368">
    <property type="entry name" value="UPF0175"/>
</dbReference>
<name>A0ABX7X6T8_9GAMM</name>
<protein>
    <submittedName>
        <fullName evidence="1">UPF0175 family protein</fullName>
    </submittedName>
</protein>
<dbReference type="Pfam" id="PF03683">
    <property type="entry name" value="UPF0175"/>
    <property type="match status" value="1"/>
</dbReference>